<feature type="domain" description="BUB1 N-terminal" evidence="1">
    <location>
        <begin position="11"/>
        <end position="152"/>
    </location>
</feature>
<dbReference type="Gene3D" id="1.25.40.430">
    <property type="match status" value="1"/>
</dbReference>
<comment type="caution">
    <text evidence="2">The sequence shown here is derived from an EMBL/GenBank/DDBJ whole genome shotgun (WGS) entry which is preliminary data.</text>
</comment>
<gene>
    <name evidence="2" type="ORF">PanWU01x14_216300</name>
</gene>
<organism evidence="2 3">
    <name type="scientific">Parasponia andersonii</name>
    <name type="common">Sponia andersonii</name>
    <dbReference type="NCBI Taxonomy" id="3476"/>
    <lineage>
        <taxon>Eukaryota</taxon>
        <taxon>Viridiplantae</taxon>
        <taxon>Streptophyta</taxon>
        <taxon>Embryophyta</taxon>
        <taxon>Tracheophyta</taxon>
        <taxon>Spermatophyta</taxon>
        <taxon>Magnoliopsida</taxon>
        <taxon>eudicotyledons</taxon>
        <taxon>Gunneridae</taxon>
        <taxon>Pentapetalae</taxon>
        <taxon>rosids</taxon>
        <taxon>fabids</taxon>
        <taxon>Rosales</taxon>
        <taxon>Cannabaceae</taxon>
        <taxon>Parasponia</taxon>
    </lineage>
</organism>
<dbReference type="GO" id="GO:0051754">
    <property type="term" value="P:meiotic sister chromatid cohesion, centromeric"/>
    <property type="evidence" value="ECO:0007669"/>
    <property type="project" value="TreeGrafter"/>
</dbReference>
<proteinExistence type="predicted"/>
<dbReference type="Pfam" id="PF08311">
    <property type="entry name" value="Mad3_BUB1_I"/>
    <property type="match status" value="1"/>
</dbReference>
<dbReference type="SMART" id="SM00777">
    <property type="entry name" value="Mad3_BUB1_I"/>
    <property type="match status" value="1"/>
</dbReference>
<reference evidence="3" key="1">
    <citation type="submission" date="2016-06" db="EMBL/GenBank/DDBJ databases">
        <title>Parallel loss of symbiosis genes in relatives of nitrogen-fixing non-legume Parasponia.</title>
        <authorList>
            <person name="Van Velzen R."/>
            <person name="Holmer R."/>
            <person name="Bu F."/>
            <person name="Rutten L."/>
            <person name="Van Zeijl A."/>
            <person name="Liu W."/>
            <person name="Santuari L."/>
            <person name="Cao Q."/>
            <person name="Sharma T."/>
            <person name="Shen D."/>
            <person name="Roswanjaya Y."/>
            <person name="Wardhani T."/>
            <person name="Kalhor M.S."/>
            <person name="Jansen J."/>
            <person name="Van den Hoogen J."/>
            <person name="Gungor B."/>
            <person name="Hartog M."/>
            <person name="Hontelez J."/>
            <person name="Verver J."/>
            <person name="Yang W.-C."/>
            <person name="Schijlen E."/>
            <person name="Repin R."/>
            <person name="Schilthuizen M."/>
            <person name="Schranz E."/>
            <person name="Heidstra R."/>
            <person name="Miyata K."/>
            <person name="Fedorova E."/>
            <person name="Kohlen W."/>
            <person name="Bisseling T."/>
            <person name="Smit S."/>
            <person name="Geurts R."/>
        </authorList>
    </citation>
    <scope>NUCLEOTIDE SEQUENCE [LARGE SCALE GENOMIC DNA]</scope>
    <source>
        <strain evidence="3">cv. WU1-14</strain>
    </source>
</reference>
<name>A0A2P5BRH4_PARAD</name>
<dbReference type="AlphaFoldDB" id="A0A2P5BRH4"/>
<dbReference type="InterPro" id="IPR015661">
    <property type="entry name" value="Bub1/Mad3"/>
</dbReference>
<dbReference type="GO" id="GO:0007094">
    <property type="term" value="P:mitotic spindle assembly checkpoint signaling"/>
    <property type="evidence" value="ECO:0007669"/>
    <property type="project" value="InterPro"/>
</dbReference>
<dbReference type="PANTHER" id="PTHR14030:SF2">
    <property type="entry name" value="OS11G0128700 PROTEIN"/>
    <property type="match status" value="1"/>
</dbReference>
<dbReference type="Proteomes" id="UP000237105">
    <property type="component" value="Unassembled WGS sequence"/>
</dbReference>
<evidence type="ECO:0000313" key="2">
    <source>
        <dbReference type="EMBL" id="PON51386.1"/>
    </source>
</evidence>
<evidence type="ECO:0000313" key="3">
    <source>
        <dbReference type="Proteomes" id="UP000237105"/>
    </source>
</evidence>
<dbReference type="OrthoDB" id="248495at2759"/>
<dbReference type="GO" id="GO:0004672">
    <property type="term" value="F:protein kinase activity"/>
    <property type="evidence" value="ECO:0007669"/>
    <property type="project" value="TreeGrafter"/>
</dbReference>
<dbReference type="STRING" id="3476.A0A2P5BRH4"/>
<keyword evidence="3" id="KW-1185">Reference proteome</keyword>
<dbReference type="PROSITE" id="PS51489">
    <property type="entry name" value="BUB1_N"/>
    <property type="match status" value="1"/>
</dbReference>
<dbReference type="FunFam" id="1.25.40.430:FF:000005">
    <property type="entry name" value="Mad3/BUB1 homology region 1"/>
    <property type="match status" value="1"/>
</dbReference>
<accession>A0A2P5BRH4</accession>
<protein>
    <submittedName>
        <fullName evidence="2">Mitotic spindle checkpoint protein Bub1/Mad</fullName>
    </submittedName>
</protein>
<sequence>MADNNDLFASVISDIKTYTGKDPLLPWIRGIRKMKDSLPPQLLNQKLPRFLQKCTQTFESDRRYRNDLRYLRVWLQLMDFVDDPKSLLGIMESNRIGTKHSLFYQAYALYYEKNKKFDEAEKMYHLGVQNLAEPIDEIQKSYEKFLRRMEKI</sequence>
<dbReference type="InterPro" id="IPR013212">
    <property type="entry name" value="Mad3/Bub1_I"/>
</dbReference>
<dbReference type="EMBL" id="JXTB01000233">
    <property type="protein sequence ID" value="PON51386.1"/>
    <property type="molecule type" value="Genomic_DNA"/>
</dbReference>
<evidence type="ECO:0000259" key="1">
    <source>
        <dbReference type="PROSITE" id="PS51489"/>
    </source>
</evidence>
<dbReference type="PANTHER" id="PTHR14030">
    <property type="entry name" value="MITOTIC CHECKPOINT SERINE/THREONINE-PROTEIN KINASE BUB1"/>
    <property type="match status" value="1"/>
</dbReference>